<dbReference type="EMBL" id="KZ825063">
    <property type="protein sequence ID" value="RAH57137.1"/>
    <property type="molecule type" value="Genomic_DNA"/>
</dbReference>
<organism evidence="2 3">
    <name type="scientific">Aspergillus piperis CBS 112811</name>
    <dbReference type="NCBI Taxonomy" id="1448313"/>
    <lineage>
        <taxon>Eukaryota</taxon>
        <taxon>Fungi</taxon>
        <taxon>Dikarya</taxon>
        <taxon>Ascomycota</taxon>
        <taxon>Pezizomycotina</taxon>
        <taxon>Eurotiomycetes</taxon>
        <taxon>Eurotiomycetidae</taxon>
        <taxon>Eurotiales</taxon>
        <taxon>Aspergillaceae</taxon>
        <taxon>Aspergillus</taxon>
        <taxon>Aspergillus subgen. Circumdati</taxon>
    </lineage>
</organism>
<keyword evidence="3" id="KW-1185">Reference proteome</keyword>
<reference evidence="2 3" key="1">
    <citation type="submission" date="2018-02" db="EMBL/GenBank/DDBJ databases">
        <title>The genomes of Aspergillus section Nigri reveals drivers in fungal speciation.</title>
        <authorList>
            <consortium name="DOE Joint Genome Institute"/>
            <person name="Vesth T.C."/>
            <person name="Nybo J."/>
            <person name="Theobald S."/>
            <person name="Brandl J."/>
            <person name="Frisvad J.C."/>
            <person name="Nielsen K.F."/>
            <person name="Lyhne E.K."/>
            <person name="Kogle M.E."/>
            <person name="Kuo A."/>
            <person name="Riley R."/>
            <person name="Clum A."/>
            <person name="Nolan M."/>
            <person name="Lipzen A."/>
            <person name="Salamov A."/>
            <person name="Henrissat B."/>
            <person name="Wiebenga A."/>
            <person name="De vries R.P."/>
            <person name="Grigoriev I.V."/>
            <person name="Mortensen U.H."/>
            <person name="Andersen M.R."/>
            <person name="Baker S.E."/>
        </authorList>
    </citation>
    <scope>NUCLEOTIDE SEQUENCE [LARGE SCALE GENOMIC DNA]</scope>
    <source>
        <strain evidence="2 3">CBS 112811</strain>
    </source>
</reference>
<protein>
    <submittedName>
        <fullName evidence="2">Uncharacterized protein</fullName>
    </submittedName>
</protein>
<feature type="signal peptide" evidence="1">
    <location>
        <begin position="1"/>
        <end position="19"/>
    </location>
</feature>
<evidence type="ECO:0000256" key="1">
    <source>
        <dbReference type="SAM" id="SignalP"/>
    </source>
</evidence>
<name>A0A8G1R0Y0_9EURO</name>
<accession>A0A8G1R0Y0</accession>
<proteinExistence type="predicted"/>
<sequence length="113" mass="12377">MKLKCCCAASLSCLRICEALVSFPHQPADPNRLTMECVLMLDEVIVVQTTHISHSVWVCVASQLAYQPADPPVESGSMLNEVTVADYISQFSYLVTGSARQLISISTRRSISD</sequence>
<feature type="chain" id="PRO_5034756726" evidence="1">
    <location>
        <begin position="20"/>
        <end position="113"/>
    </location>
</feature>
<evidence type="ECO:0000313" key="3">
    <source>
        <dbReference type="Proteomes" id="UP000249526"/>
    </source>
</evidence>
<evidence type="ECO:0000313" key="2">
    <source>
        <dbReference type="EMBL" id="RAH57137.1"/>
    </source>
</evidence>
<dbReference type="AlphaFoldDB" id="A0A8G1R0Y0"/>
<dbReference type="GeneID" id="37158855"/>
<keyword evidence="1" id="KW-0732">Signal</keyword>
<dbReference type="Proteomes" id="UP000249526">
    <property type="component" value="Unassembled WGS sequence"/>
</dbReference>
<gene>
    <name evidence="2" type="ORF">BO85DRAFT_33834</name>
</gene>
<dbReference type="RefSeq" id="XP_025515059.1">
    <property type="nucleotide sequence ID" value="XM_025655453.1"/>
</dbReference>